<dbReference type="SUPFAM" id="SSF48613">
    <property type="entry name" value="Heme oxygenase-like"/>
    <property type="match status" value="1"/>
</dbReference>
<evidence type="ECO:0000313" key="1">
    <source>
        <dbReference type="EMBL" id="UZK58053.1"/>
    </source>
</evidence>
<dbReference type="Proteomes" id="UP001164963">
    <property type="component" value="Chromosome"/>
</dbReference>
<dbReference type="Pfam" id="PF14518">
    <property type="entry name" value="Haem_oxygenas_2"/>
    <property type="match status" value="1"/>
</dbReference>
<evidence type="ECO:0000313" key="2">
    <source>
        <dbReference type="Proteomes" id="UP001164963"/>
    </source>
</evidence>
<organism evidence="1 2">
    <name type="scientific">Streptomyces drozdowiczii</name>
    <dbReference type="NCBI Taxonomy" id="202862"/>
    <lineage>
        <taxon>Bacteria</taxon>
        <taxon>Bacillati</taxon>
        <taxon>Actinomycetota</taxon>
        <taxon>Actinomycetes</taxon>
        <taxon>Kitasatosporales</taxon>
        <taxon>Streptomycetaceae</taxon>
        <taxon>Streptomyces</taxon>
    </lineage>
</organism>
<dbReference type="SMART" id="SM01236">
    <property type="entry name" value="Haem_oxygenase_2"/>
    <property type="match status" value="1"/>
</dbReference>
<reference evidence="1" key="1">
    <citation type="journal article" date="2022" name="Front. Microbiol.">
        <title>Mirubactin C rescues the lethal effect of cell wall biosynthesis mutations in Bacillus subtilis.</title>
        <authorList>
            <person name="Kepplinger B."/>
            <person name="Wen X."/>
            <person name="Tyler A.R."/>
            <person name="Kim B.Y."/>
            <person name="Brown J."/>
            <person name="Banks P."/>
            <person name="Dashti Y."/>
            <person name="Mackenzie E.S."/>
            <person name="Wills C."/>
            <person name="Kawai Y."/>
            <person name="Waldron K.J."/>
            <person name="Allenby N.E.E."/>
            <person name="Wu L.J."/>
            <person name="Hall M.J."/>
            <person name="Errington J."/>
        </authorList>
    </citation>
    <scope>NUCLEOTIDE SEQUENCE</scope>
    <source>
        <strain evidence="1">MDA8-470</strain>
    </source>
</reference>
<name>A0ABY6Q0T6_9ACTN</name>
<dbReference type="Gene3D" id="1.20.910.10">
    <property type="entry name" value="Heme oxygenase-like"/>
    <property type="match status" value="1"/>
</dbReference>
<protein>
    <submittedName>
        <fullName evidence="1">Iron-containing redox enzyme family protein</fullName>
    </submittedName>
</protein>
<dbReference type="EMBL" id="CP098740">
    <property type="protein sequence ID" value="UZK58053.1"/>
    <property type="molecule type" value="Genomic_DNA"/>
</dbReference>
<proteinExistence type="predicted"/>
<dbReference type="RefSeq" id="WP_242442292.1">
    <property type="nucleotide sequence ID" value="NZ_CP098740.1"/>
</dbReference>
<keyword evidence="2" id="KW-1185">Reference proteome</keyword>
<dbReference type="InterPro" id="IPR016084">
    <property type="entry name" value="Haem_Oase-like_multi-hlx"/>
</dbReference>
<sequence>MAGALPGSVLERPRPHGSAISAAFPQDASAPDLAARLQLMTRLHRHYAAYLGGPETFEQIPRLNASQQIGRIESEWLRWEDEQVDTARLPRSADEFRDWFEAVSAAHVQPDFCRYIENEATLDEVALFFLAEELVDSRFDDLVALVQLGSAGASKLVMAENYWDEMGEGALERMHTVLFEHSAVYMRDRLAERDIDTSEINGTEVFENACLTLMYALHRGLVPRALGALGLMEHSAPPRFQAMVDACTRLGVPADVITYQSIHVHVDEGHGADWLDHVLLPLVHSSPAALREVCMGVLTRERVANAYYRRIWQQMKDLRR</sequence>
<accession>A0ABY6Q0T6</accession>
<gene>
    <name evidence="1" type="ORF">NEH16_31800</name>
</gene>